<organism evidence="8 9">
    <name type="scientific">Alkalibacillus salilacus</name>
    <dbReference type="NCBI Taxonomy" id="284582"/>
    <lineage>
        <taxon>Bacteria</taxon>
        <taxon>Bacillati</taxon>
        <taxon>Bacillota</taxon>
        <taxon>Bacilli</taxon>
        <taxon>Bacillales</taxon>
        <taxon>Bacillaceae</taxon>
        <taxon>Alkalibacillus</taxon>
    </lineage>
</organism>
<evidence type="ECO:0000259" key="7">
    <source>
        <dbReference type="PROSITE" id="PS50850"/>
    </source>
</evidence>
<evidence type="ECO:0000313" key="8">
    <source>
        <dbReference type="EMBL" id="MDQ0158158.1"/>
    </source>
</evidence>
<evidence type="ECO:0000256" key="1">
    <source>
        <dbReference type="ARBA" id="ARBA00004651"/>
    </source>
</evidence>
<evidence type="ECO:0000256" key="4">
    <source>
        <dbReference type="ARBA" id="ARBA00022989"/>
    </source>
</evidence>
<dbReference type="InterPro" id="IPR036259">
    <property type="entry name" value="MFS_trans_sf"/>
</dbReference>
<evidence type="ECO:0000256" key="2">
    <source>
        <dbReference type="ARBA" id="ARBA00022448"/>
    </source>
</evidence>
<feature type="transmembrane region" description="Helical" evidence="6">
    <location>
        <begin position="42"/>
        <end position="62"/>
    </location>
</feature>
<evidence type="ECO:0000256" key="3">
    <source>
        <dbReference type="ARBA" id="ARBA00022692"/>
    </source>
</evidence>
<feature type="transmembrane region" description="Helical" evidence="6">
    <location>
        <begin position="372"/>
        <end position="391"/>
    </location>
</feature>
<protein>
    <submittedName>
        <fullName evidence="8">Sugar phosphate permease</fullName>
    </submittedName>
</protein>
<evidence type="ECO:0000313" key="9">
    <source>
        <dbReference type="Proteomes" id="UP001224359"/>
    </source>
</evidence>
<feature type="transmembrane region" description="Helical" evidence="6">
    <location>
        <begin position="304"/>
        <end position="328"/>
    </location>
</feature>
<dbReference type="PROSITE" id="PS50850">
    <property type="entry name" value="MFS"/>
    <property type="match status" value="1"/>
</dbReference>
<reference evidence="8 9" key="1">
    <citation type="submission" date="2023-07" db="EMBL/GenBank/DDBJ databases">
        <title>Genomic Encyclopedia of Type Strains, Phase IV (KMG-IV): sequencing the most valuable type-strain genomes for metagenomic binning, comparative biology and taxonomic classification.</title>
        <authorList>
            <person name="Goeker M."/>
        </authorList>
    </citation>
    <scope>NUCLEOTIDE SEQUENCE [LARGE SCALE GENOMIC DNA]</scope>
    <source>
        <strain evidence="8 9">DSM 16460</strain>
    </source>
</reference>
<name>A0ABT9VB12_9BACI</name>
<sequence>MKLNPWRLLALLFILQILVSLIGRSISPLGILIEEDLNLTKAQIGLLPTAFFIGQSTVSILAGILSDRIGFKVMFLIVSLTISSAFMATTFSYAFSILILCIFIGGAAYGAMHPATNKGIMYWFPKHNLGTAMGIKQTGVTTGSALGALIMLPLANMYGWRVVLFVACLILIIYSLSTINVFPKPEEDEDEQGGKKDIIKNLTQVVQKKSLLLVSISAACLSAGQMIVNTYIVFYSFEYLGYALVVAGLALVVSEIFGSLGRILWGIISDKIFQGDRIIVLMIVAVVGGVMASTLAFIPAETPFWVTIIFIAFLGFTVSGFNGIWMIAAAESVPKQFSGVSSGVSLTIGTLGVIIGPPVYGLLVDQTGGFMWGWIYFAGLMATVLGVLMVAKRVGFER</sequence>
<dbReference type="Proteomes" id="UP001224359">
    <property type="component" value="Unassembled WGS sequence"/>
</dbReference>
<dbReference type="SUPFAM" id="SSF103473">
    <property type="entry name" value="MFS general substrate transporter"/>
    <property type="match status" value="1"/>
</dbReference>
<keyword evidence="4 6" id="KW-1133">Transmembrane helix</keyword>
<keyword evidence="3 6" id="KW-0812">Transmembrane</keyword>
<keyword evidence="2" id="KW-0813">Transport</keyword>
<keyword evidence="9" id="KW-1185">Reference proteome</keyword>
<evidence type="ECO:0000256" key="6">
    <source>
        <dbReference type="SAM" id="Phobius"/>
    </source>
</evidence>
<feature type="domain" description="Major facilitator superfamily (MFS) profile" evidence="7">
    <location>
        <begin position="8"/>
        <end position="398"/>
    </location>
</feature>
<evidence type="ECO:0000256" key="5">
    <source>
        <dbReference type="ARBA" id="ARBA00023136"/>
    </source>
</evidence>
<dbReference type="Pfam" id="PF07690">
    <property type="entry name" value="MFS_1"/>
    <property type="match status" value="1"/>
</dbReference>
<feature type="transmembrane region" description="Helical" evidence="6">
    <location>
        <begin position="93"/>
        <end position="112"/>
    </location>
</feature>
<proteinExistence type="predicted"/>
<comment type="subcellular location">
    <subcellularLocation>
        <location evidence="1">Cell membrane</location>
        <topology evidence="1">Multi-pass membrane protein</topology>
    </subcellularLocation>
</comment>
<feature type="transmembrane region" description="Helical" evidence="6">
    <location>
        <begin position="239"/>
        <end position="257"/>
    </location>
</feature>
<feature type="transmembrane region" description="Helical" evidence="6">
    <location>
        <begin position="278"/>
        <end position="298"/>
    </location>
</feature>
<feature type="transmembrane region" description="Helical" evidence="6">
    <location>
        <begin position="158"/>
        <end position="176"/>
    </location>
</feature>
<feature type="transmembrane region" description="Helical" evidence="6">
    <location>
        <begin position="340"/>
        <end position="360"/>
    </location>
</feature>
<dbReference type="Gene3D" id="1.20.1250.20">
    <property type="entry name" value="MFS general substrate transporter like domains"/>
    <property type="match status" value="2"/>
</dbReference>
<accession>A0ABT9VB12</accession>
<dbReference type="PANTHER" id="PTHR23527:SF1">
    <property type="entry name" value="BLL3282 PROTEIN"/>
    <property type="match status" value="1"/>
</dbReference>
<dbReference type="InterPro" id="IPR020846">
    <property type="entry name" value="MFS_dom"/>
</dbReference>
<dbReference type="PANTHER" id="PTHR23527">
    <property type="entry name" value="BLL3282 PROTEIN"/>
    <property type="match status" value="1"/>
</dbReference>
<keyword evidence="5 6" id="KW-0472">Membrane</keyword>
<dbReference type="InterPro" id="IPR011701">
    <property type="entry name" value="MFS"/>
</dbReference>
<dbReference type="RefSeq" id="WP_306973650.1">
    <property type="nucleotide sequence ID" value="NZ_JAUSTQ010000001.1"/>
</dbReference>
<feature type="transmembrane region" description="Helical" evidence="6">
    <location>
        <begin position="210"/>
        <end position="233"/>
    </location>
</feature>
<gene>
    <name evidence="8" type="ORF">J2S77_000108</name>
</gene>
<comment type="caution">
    <text evidence="8">The sequence shown here is derived from an EMBL/GenBank/DDBJ whole genome shotgun (WGS) entry which is preliminary data.</text>
</comment>
<dbReference type="InterPro" id="IPR052952">
    <property type="entry name" value="MFS-Transporter"/>
</dbReference>
<dbReference type="EMBL" id="JAUSTQ010000001">
    <property type="protein sequence ID" value="MDQ0158158.1"/>
    <property type="molecule type" value="Genomic_DNA"/>
</dbReference>